<gene>
    <name evidence="3" type="ORF">BEWA_035590</name>
</gene>
<feature type="signal peptide" evidence="2">
    <location>
        <begin position="1"/>
        <end position="18"/>
    </location>
</feature>
<accession>L1LEC3</accession>
<dbReference type="Pfam" id="PF04385">
    <property type="entry name" value="FAINT"/>
    <property type="match status" value="1"/>
</dbReference>
<dbReference type="KEGG" id="beq:BEWA_035590"/>
<dbReference type="VEuPathDB" id="PiroplasmaDB:BEWA_035590"/>
<feature type="chain" id="PRO_5003952556" description="Signal peptide-containing protein" evidence="2">
    <location>
        <begin position="19"/>
        <end position="578"/>
    </location>
</feature>
<sequence>MRVILLFSWLYILGISHCILPFGDSTLTLDLSRFNSLRSQPNRGGVQTDDGVVQGIPYKSFFLNNGKSFGELTEGRVTIWEAGQDEKCTAVNLYYKESVELLSIYVRGSHGSRLVCFEKVGRTWKSISENKLEARLEELRTLPICMGSPDRPNPVLFDLNDVIVTGYHQTPREYGHLEETVEQGQKSEGAEVEEDEDSDDEESEDLTRRLENHLSTTVRNLLQGKGTRQHHNTTLDIRKAHGSNFWVAEAPINVTMYRGFFPEDDSIKKIIDGETVLWSASVRDSFQNACTFSTHHLILLKVNAKREGITTPHCLEFKEGTWRMIEYKKYSDKLAHILTRGEKNIEIDMERVPEDLGNVLDYVSDGYRTISIFPFKQFKIRGVHYNYTSIWSSMGEEFCSSATIYTDENVSLSRVTVDDGQEKRDHYYLFSTYEGNVVNPKWKEITFDDLAEYLKDFKDSPENLKSFEAELNIDKADEDTARTRMHVIDGVVTIKREPLPANRIVRVVDSDGPIWEARENQRCLSSESYYKRDHLTILILLIQTDQALELKYHEKIGDTWGVLRDNDIEEKINSLYAH</sequence>
<organism evidence="3 4">
    <name type="scientific">Theileria equi strain WA</name>
    <dbReference type="NCBI Taxonomy" id="1537102"/>
    <lineage>
        <taxon>Eukaryota</taxon>
        <taxon>Sar</taxon>
        <taxon>Alveolata</taxon>
        <taxon>Apicomplexa</taxon>
        <taxon>Aconoidasida</taxon>
        <taxon>Piroplasmida</taxon>
        <taxon>Theileriidae</taxon>
        <taxon>Theileria</taxon>
    </lineage>
</organism>
<dbReference type="GeneID" id="15807927"/>
<dbReference type="InterPro" id="IPR007480">
    <property type="entry name" value="DUF529"/>
</dbReference>
<feature type="region of interest" description="Disordered" evidence="1">
    <location>
        <begin position="178"/>
        <end position="206"/>
    </location>
</feature>
<evidence type="ECO:0000313" key="3">
    <source>
        <dbReference type="EMBL" id="EKX73523.1"/>
    </source>
</evidence>
<evidence type="ECO:0000256" key="1">
    <source>
        <dbReference type="SAM" id="MobiDB-lite"/>
    </source>
</evidence>
<dbReference type="RefSeq" id="XP_004832975.1">
    <property type="nucleotide sequence ID" value="XM_004832918.1"/>
</dbReference>
<keyword evidence="4" id="KW-1185">Reference proteome</keyword>
<comment type="caution">
    <text evidence="3">The sequence shown here is derived from an EMBL/GenBank/DDBJ whole genome shotgun (WGS) entry which is preliminary data.</text>
</comment>
<proteinExistence type="predicted"/>
<evidence type="ECO:0000313" key="4">
    <source>
        <dbReference type="Proteomes" id="UP000031512"/>
    </source>
</evidence>
<protein>
    <recommendedName>
        <fullName evidence="5">Signal peptide-containing protein</fullName>
    </recommendedName>
</protein>
<feature type="compositionally biased region" description="Acidic residues" evidence="1">
    <location>
        <begin position="190"/>
        <end position="204"/>
    </location>
</feature>
<keyword evidence="2" id="KW-0732">Signal</keyword>
<evidence type="ECO:0008006" key="5">
    <source>
        <dbReference type="Google" id="ProtNLM"/>
    </source>
</evidence>
<dbReference type="Proteomes" id="UP000031512">
    <property type="component" value="Unassembled WGS sequence"/>
</dbReference>
<reference evidence="3 4" key="1">
    <citation type="journal article" date="2012" name="BMC Genomics">
        <title>Comparative genomic analysis and phylogenetic position of Theileria equi.</title>
        <authorList>
            <person name="Kappmeyer L.S."/>
            <person name="Thiagarajan M."/>
            <person name="Herndon D.R."/>
            <person name="Ramsay J.D."/>
            <person name="Caler E."/>
            <person name="Djikeng A."/>
            <person name="Gillespie J.J."/>
            <person name="Lau A.O."/>
            <person name="Roalson E.H."/>
            <person name="Silva J.C."/>
            <person name="Silva M.G."/>
            <person name="Suarez C.E."/>
            <person name="Ueti M.W."/>
            <person name="Nene V.M."/>
            <person name="Mealey R.H."/>
            <person name="Knowles D.P."/>
            <person name="Brayton K.A."/>
        </authorList>
    </citation>
    <scope>NUCLEOTIDE SEQUENCE [LARGE SCALE GENOMIC DNA]</scope>
    <source>
        <strain evidence="3 4">WA</strain>
    </source>
</reference>
<evidence type="ECO:0000256" key="2">
    <source>
        <dbReference type="SAM" id="SignalP"/>
    </source>
</evidence>
<name>L1LEC3_THEEQ</name>
<dbReference type="AlphaFoldDB" id="L1LEC3"/>
<dbReference type="EMBL" id="ACOU01000002">
    <property type="protein sequence ID" value="EKX73523.1"/>
    <property type="molecule type" value="Genomic_DNA"/>
</dbReference>